<keyword evidence="1 2" id="KW-0238">DNA-binding</keyword>
<dbReference type="Gene3D" id="1.10.357.10">
    <property type="entry name" value="Tetracycline Repressor, domain 2"/>
    <property type="match status" value="1"/>
</dbReference>
<dbReference type="RefSeq" id="WP_089886753.1">
    <property type="nucleotide sequence ID" value="NZ_FNGV01000002.1"/>
</dbReference>
<dbReference type="AlphaFoldDB" id="A0A1G9M4U9"/>
<reference evidence="4 5" key="1">
    <citation type="submission" date="2016-10" db="EMBL/GenBank/DDBJ databases">
        <authorList>
            <person name="de Groot N.N."/>
        </authorList>
    </citation>
    <scope>NUCLEOTIDE SEQUENCE [LARGE SCALE GENOMIC DNA]</scope>
    <source>
        <strain evidence="4 5">DSM 19886</strain>
    </source>
</reference>
<dbReference type="GO" id="GO:0003677">
    <property type="term" value="F:DNA binding"/>
    <property type="evidence" value="ECO:0007669"/>
    <property type="project" value="UniProtKB-UniRule"/>
</dbReference>
<dbReference type="Proteomes" id="UP000199440">
    <property type="component" value="Unassembled WGS sequence"/>
</dbReference>
<dbReference type="STRING" id="192904.SAMN04488514_102358"/>
<feature type="domain" description="HTH tetR-type" evidence="3">
    <location>
        <begin position="24"/>
        <end position="84"/>
    </location>
</feature>
<evidence type="ECO:0000313" key="4">
    <source>
        <dbReference type="EMBL" id="SDL69290.1"/>
    </source>
</evidence>
<dbReference type="PROSITE" id="PS50977">
    <property type="entry name" value="HTH_TETR_2"/>
    <property type="match status" value="1"/>
</dbReference>
<feature type="DNA-binding region" description="H-T-H motif" evidence="2">
    <location>
        <begin position="47"/>
        <end position="66"/>
    </location>
</feature>
<accession>A0A1G9M4U9</accession>
<organism evidence="4 5">
    <name type="scientific">Kriegella aquimaris</name>
    <dbReference type="NCBI Taxonomy" id="192904"/>
    <lineage>
        <taxon>Bacteria</taxon>
        <taxon>Pseudomonadati</taxon>
        <taxon>Bacteroidota</taxon>
        <taxon>Flavobacteriia</taxon>
        <taxon>Flavobacteriales</taxon>
        <taxon>Flavobacteriaceae</taxon>
        <taxon>Kriegella</taxon>
    </lineage>
</organism>
<proteinExistence type="predicted"/>
<dbReference type="SUPFAM" id="SSF46689">
    <property type="entry name" value="Homeodomain-like"/>
    <property type="match status" value="1"/>
</dbReference>
<name>A0A1G9M4U9_9FLAO</name>
<protein>
    <submittedName>
        <fullName evidence="4">Transcriptional regulator, TetR family</fullName>
    </submittedName>
</protein>
<evidence type="ECO:0000256" key="2">
    <source>
        <dbReference type="PROSITE-ProRule" id="PRU00335"/>
    </source>
</evidence>
<dbReference type="InterPro" id="IPR009057">
    <property type="entry name" value="Homeodomain-like_sf"/>
</dbReference>
<dbReference type="Pfam" id="PF00440">
    <property type="entry name" value="TetR_N"/>
    <property type="match status" value="1"/>
</dbReference>
<evidence type="ECO:0000259" key="3">
    <source>
        <dbReference type="PROSITE" id="PS50977"/>
    </source>
</evidence>
<dbReference type="InterPro" id="IPR001647">
    <property type="entry name" value="HTH_TetR"/>
</dbReference>
<gene>
    <name evidence="4" type="ORF">SAMN04488514_102358</name>
</gene>
<dbReference type="OrthoDB" id="649282at2"/>
<evidence type="ECO:0000313" key="5">
    <source>
        <dbReference type="Proteomes" id="UP000199440"/>
    </source>
</evidence>
<sequence>MDELLQTVRIQINEKIYIKDPESSNLGKRIIEESIIMIYEIGFESFTFKKLGERIKSNESSIYRYFENKHKLLLYLTSWYWGWLEYQLVFTTNGMADPTKKLRKAIEILTKSTEEDSAYSHINEVFLNKIVINENSKSYLTQEVDAENKDGYFVIYQRLVKRLSTMITAVNSDFLYPASLASTILEGSLHQHFLKDHFASLTDCHENNHPTQYFTQLVFSTLQNTP</sequence>
<evidence type="ECO:0000256" key="1">
    <source>
        <dbReference type="ARBA" id="ARBA00023125"/>
    </source>
</evidence>
<keyword evidence="5" id="KW-1185">Reference proteome</keyword>
<dbReference type="EMBL" id="FNGV01000002">
    <property type="protein sequence ID" value="SDL69290.1"/>
    <property type="molecule type" value="Genomic_DNA"/>
</dbReference>